<keyword evidence="3" id="KW-1185">Reference proteome</keyword>
<feature type="domain" description="DinB-like" evidence="1">
    <location>
        <begin position="38"/>
        <end position="167"/>
    </location>
</feature>
<protein>
    <submittedName>
        <fullName evidence="2">DinB family protein</fullName>
    </submittedName>
</protein>
<dbReference type="Gene3D" id="1.20.120.450">
    <property type="entry name" value="dinb family like domain"/>
    <property type="match status" value="1"/>
</dbReference>
<dbReference type="Pfam" id="PF12867">
    <property type="entry name" value="DinB_2"/>
    <property type="match status" value="1"/>
</dbReference>
<accession>A0ABX0H4G4</accession>
<reference evidence="2 3" key="1">
    <citation type="submission" date="2020-03" db="EMBL/GenBank/DDBJ databases">
        <title>Cyclobacterium plantarum sp. nov., a marine bacterium isolated from a coastal-marine wetland.</title>
        <authorList>
            <person name="Sanchez-Porro C."/>
            <person name="Ventosa A."/>
            <person name="Amoozegar M."/>
        </authorList>
    </citation>
    <scope>NUCLEOTIDE SEQUENCE [LARGE SCALE GENOMIC DNA]</scope>
    <source>
        <strain evidence="2 3">GBPx2</strain>
    </source>
</reference>
<dbReference type="Proteomes" id="UP000649799">
    <property type="component" value="Unassembled WGS sequence"/>
</dbReference>
<evidence type="ECO:0000313" key="2">
    <source>
        <dbReference type="EMBL" id="NHE56721.1"/>
    </source>
</evidence>
<dbReference type="RefSeq" id="WP_166145005.1">
    <property type="nucleotide sequence ID" value="NZ_JAANYN010000002.1"/>
</dbReference>
<proteinExistence type="predicted"/>
<evidence type="ECO:0000313" key="3">
    <source>
        <dbReference type="Proteomes" id="UP000649799"/>
    </source>
</evidence>
<evidence type="ECO:0000259" key="1">
    <source>
        <dbReference type="Pfam" id="PF12867"/>
    </source>
</evidence>
<sequence>METILGLKLPTDGTYNPFYKRYIDLVAGKNLKALSREQEDQMVSIFQKIKAGSGQVTYQTGKWSWNQVLGHIVDTEKIMHFRALCISRGESAAFPGFDQNSYVENATFNEGNTEELLSSFLLNRQLFWLFIRTIPPEQWDVIGKVSGEPMSLHALVHIIFGHLEHHLVLIKERYLPLLA</sequence>
<gene>
    <name evidence="2" type="ORF">G9Q97_07835</name>
</gene>
<comment type="caution">
    <text evidence="2">The sequence shown here is derived from an EMBL/GenBank/DDBJ whole genome shotgun (WGS) entry which is preliminary data.</text>
</comment>
<name>A0ABX0H4G4_9BACT</name>
<dbReference type="InterPro" id="IPR034660">
    <property type="entry name" value="DinB/YfiT-like"/>
</dbReference>
<dbReference type="SUPFAM" id="SSF109854">
    <property type="entry name" value="DinB/YfiT-like putative metalloenzymes"/>
    <property type="match status" value="1"/>
</dbReference>
<dbReference type="EMBL" id="JAANYN010000002">
    <property type="protein sequence ID" value="NHE56721.1"/>
    <property type="molecule type" value="Genomic_DNA"/>
</dbReference>
<dbReference type="InterPro" id="IPR024775">
    <property type="entry name" value="DinB-like"/>
</dbReference>
<organism evidence="2 3">
    <name type="scientific">Cyclobacterium plantarum</name>
    <dbReference type="NCBI Taxonomy" id="2716263"/>
    <lineage>
        <taxon>Bacteria</taxon>
        <taxon>Pseudomonadati</taxon>
        <taxon>Bacteroidota</taxon>
        <taxon>Cytophagia</taxon>
        <taxon>Cytophagales</taxon>
        <taxon>Cyclobacteriaceae</taxon>
        <taxon>Cyclobacterium</taxon>
    </lineage>
</organism>